<dbReference type="EMBL" id="UINC01163754">
    <property type="protein sequence ID" value="SVD64228.1"/>
    <property type="molecule type" value="Genomic_DNA"/>
</dbReference>
<name>A0A382X1G4_9ZZZZ</name>
<protein>
    <recommendedName>
        <fullName evidence="3">Thioredoxin domain-containing protein</fullName>
    </recommendedName>
</protein>
<dbReference type="GO" id="GO:0016491">
    <property type="term" value="F:oxidoreductase activity"/>
    <property type="evidence" value="ECO:0007669"/>
    <property type="project" value="InterPro"/>
</dbReference>
<comment type="subcellular location">
    <subcellularLocation>
        <location evidence="1">Cell envelope</location>
    </subcellularLocation>
</comment>
<accession>A0A382X1G4</accession>
<dbReference type="PROSITE" id="PS00194">
    <property type="entry name" value="THIOREDOXIN_1"/>
    <property type="match status" value="1"/>
</dbReference>
<evidence type="ECO:0000256" key="2">
    <source>
        <dbReference type="ARBA" id="ARBA00022748"/>
    </source>
</evidence>
<sequence>MVEEGPLMIDFWATWCVPCKRVMKYLDQYHQDYEEQGFKVLMINQDTPRSLGKVKSYVVSQDYQFYVGLDPNKTIAKKLNGMVMPTLILVDKGGEVKWRHQGYIAGEEVEINKQIKLLLEKNIEKTPEM</sequence>
<dbReference type="Pfam" id="PF08534">
    <property type="entry name" value="Redoxin"/>
    <property type="match status" value="1"/>
</dbReference>
<dbReference type="InterPro" id="IPR017937">
    <property type="entry name" value="Thioredoxin_CS"/>
</dbReference>
<dbReference type="Gene3D" id="3.40.30.10">
    <property type="entry name" value="Glutaredoxin"/>
    <property type="match status" value="1"/>
</dbReference>
<dbReference type="GO" id="GO:0030313">
    <property type="term" value="C:cell envelope"/>
    <property type="evidence" value="ECO:0007669"/>
    <property type="project" value="UniProtKB-SubCell"/>
</dbReference>
<dbReference type="InterPro" id="IPR050553">
    <property type="entry name" value="Thioredoxin_ResA/DsbE_sf"/>
</dbReference>
<dbReference type="InterPro" id="IPR036249">
    <property type="entry name" value="Thioredoxin-like_sf"/>
</dbReference>
<dbReference type="InterPro" id="IPR013740">
    <property type="entry name" value="Redoxin"/>
</dbReference>
<evidence type="ECO:0000256" key="1">
    <source>
        <dbReference type="ARBA" id="ARBA00004196"/>
    </source>
</evidence>
<dbReference type="CDD" id="cd02966">
    <property type="entry name" value="TlpA_like_family"/>
    <property type="match status" value="1"/>
</dbReference>
<dbReference type="InterPro" id="IPR013766">
    <property type="entry name" value="Thioredoxin_domain"/>
</dbReference>
<dbReference type="PROSITE" id="PS51352">
    <property type="entry name" value="THIOREDOXIN_2"/>
    <property type="match status" value="1"/>
</dbReference>
<evidence type="ECO:0000313" key="4">
    <source>
        <dbReference type="EMBL" id="SVD64228.1"/>
    </source>
</evidence>
<dbReference type="PANTHER" id="PTHR42852:SF17">
    <property type="entry name" value="THIOREDOXIN-LIKE PROTEIN HI_1115"/>
    <property type="match status" value="1"/>
</dbReference>
<dbReference type="PANTHER" id="PTHR42852">
    <property type="entry name" value="THIOL:DISULFIDE INTERCHANGE PROTEIN DSBE"/>
    <property type="match status" value="1"/>
</dbReference>
<reference evidence="4" key="1">
    <citation type="submission" date="2018-05" db="EMBL/GenBank/DDBJ databases">
        <authorList>
            <person name="Lanie J.A."/>
            <person name="Ng W.-L."/>
            <person name="Kazmierczak K.M."/>
            <person name="Andrzejewski T.M."/>
            <person name="Davidsen T.M."/>
            <person name="Wayne K.J."/>
            <person name="Tettelin H."/>
            <person name="Glass J.I."/>
            <person name="Rusch D."/>
            <person name="Podicherti R."/>
            <person name="Tsui H.-C.T."/>
            <person name="Winkler M.E."/>
        </authorList>
    </citation>
    <scope>NUCLEOTIDE SEQUENCE</scope>
</reference>
<proteinExistence type="predicted"/>
<organism evidence="4">
    <name type="scientific">marine metagenome</name>
    <dbReference type="NCBI Taxonomy" id="408172"/>
    <lineage>
        <taxon>unclassified sequences</taxon>
        <taxon>metagenomes</taxon>
        <taxon>ecological metagenomes</taxon>
    </lineage>
</organism>
<dbReference type="GO" id="GO:0017004">
    <property type="term" value="P:cytochrome complex assembly"/>
    <property type="evidence" value="ECO:0007669"/>
    <property type="project" value="UniProtKB-KW"/>
</dbReference>
<dbReference type="AlphaFoldDB" id="A0A382X1G4"/>
<evidence type="ECO:0000259" key="3">
    <source>
        <dbReference type="PROSITE" id="PS51352"/>
    </source>
</evidence>
<dbReference type="SUPFAM" id="SSF52833">
    <property type="entry name" value="Thioredoxin-like"/>
    <property type="match status" value="1"/>
</dbReference>
<feature type="domain" description="Thioredoxin" evidence="3">
    <location>
        <begin position="1"/>
        <end position="120"/>
    </location>
</feature>
<gene>
    <name evidence="4" type="ORF">METZ01_LOCUS417082</name>
</gene>
<keyword evidence="2" id="KW-0201">Cytochrome c-type biogenesis</keyword>